<accession>A0A645EBR1</accession>
<evidence type="ECO:0000313" key="3">
    <source>
        <dbReference type="EMBL" id="MPM99417.1"/>
    </source>
</evidence>
<dbReference type="InterPro" id="IPR056823">
    <property type="entry name" value="TEN-like_YD-shell"/>
</dbReference>
<dbReference type="Pfam" id="PF25023">
    <property type="entry name" value="TEN_YD-shell"/>
    <property type="match status" value="1"/>
</dbReference>
<reference evidence="3" key="1">
    <citation type="submission" date="2019-08" db="EMBL/GenBank/DDBJ databases">
        <authorList>
            <person name="Kucharzyk K."/>
            <person name="Murdoch R.W."/>
            <person name="Higgins S."/>
            <person name="Loffler F."/>
        </authorList>
    </citation>
    <scope>NUCLEOTIDE SEQUENCE</scope>
</reference>
<dbReference type="NCBIfam" id="TIGR03696">
    <property type="entry name" value="Rhs_assc_core"/>
    <property type="match status" value="1"/>
</dbReference>
<comment type="caution">
    <text evidence="3">The sequence shown here is derived from an EMBL/GenBank/DDBJ whole genome shotgun (WGS) entry which is preliminary data.</text>
</comment>
<protein>
    <recommendedName>
        <fullName evidence="2">Teneurin-like YD-shell domain-containing protein</fullName>
    </recommendedName>
</protein>
<dbReference type="AlphaFoldDB" id="A0A645EBR1"/>
<dbReference type="PANTHER" id="PTHR32305:SF15">
    <property type="entry name" value="PROTEIN RHSA-RELATED"/>
    <property type="match status" value="1"/>
</dbReference>
<name>A0A645EBR1_9ZZZZ</name>
<organism evidence="3">
    <name type="scientific">bioreactor metagenome</name>
    <dbReference type="NCBI Taxonomy" id="1076179"/>
    <lineage>
        <taxon>unclassified sequences</taxon>
        <taxon>metagenomes</taxon>
        <taxon>ecological metagenomes</taxon>
    </lineage>
</organism>
<evidence type="ECO:0000256" key="1">
    <source>
        <dbReference type="ARBA" id="ARBA00022737"/>
    </source>
</evidence>
<proteinExistence type="predicted"/>
<dbReference type="InterPro" id="IPR022385">
    <property type="entry name" value="Rhs_assc_core"/>
</dbReference>
<dbReference type="EMBL" id="VSSQ01045507">
    <property type="protein sequence ID" value="MPM99417.1"/>
    <property type="molecule type" value="Genomic_DNA"/>
</dbReference>
<keyword evidence="1" id="KW-0677">Repeat</keyword>
<dbReference type="PRINTS" id="PR00394">
    <property type="entry name" value="RHSPROTEIN"/>
</dbReference>
<dbReference type="InterPro" id="IPR050708">
    <property type="entry name" value="T6SS_VgrG/RHS"/>
</dbReference>
<evidence type="ECO:0000259" key="2">
    <source>
        <dbReference type="Pfam" id="PF25023"/>
    </source>
</evidence>
<gene>
    <name evidence="3" type="ORF">SDC9_146608</name>
</gene>
<dbReference type="Gene3D" id="2.180.10.10">
    <property type="entry name" value="RHS repeat-associated core"/>
    <property type="match status" value="1"/>
</dbReference>
<sequence>MPLTLKIGNDVYYYHTDANKNITDLTDVTGASVAHYQYSPFGQLTAATGTLAEVNPFRFSSEYYDSETNLVYYNYRYYNPQFGRWLSRDPIEEQGGWNLYEITSNNTLTFFDTKGLEMTDGKIHGNWVGGGYSGGETDKQRKGKPINWSCPAIDRIDAAAKTHDACYVKCEDGIDPLTKCKKPKTQNESDCKKDCDKELVKAAEAILGDIYYTPSAKENYLAGMIRDWFSK</sequence>
<feature type="domain" description="Teneurin-like YD-shell" evidence="2">
    <location>
        <begin position="8"/>
        <end position="89"/>
    </location>
</feature>
<dbReference type="PANTHER" id="PTHR32305">
    <property type="match status" value="1"/>
</dbReference>